<gene>
    <name evidence="1" type="ORF">CVIC8964_0275</name>
</gene>
<evidence type="ECO:0000313" key="2">
    <source>
        <dbReference type="Proteomes" id="UP000194265"/>
    </source>
</evidence>
<dbReference type="OrthoDB" id="5360412at2"/>
<sequence>MQDIKKLFAAIGKDEVDESCSHLMASGIIDSLDIIALVSVIEKEYGKKLDAKYIQAENFINFATLQNMLNSYLAE</sequence>
<accession>A0A1X9SZJ5</accession>
<protein>
    <submittedName>
        <fullName evidence="1">Acyl carrier protein</fullName>
    </submittedName>
</protein>
<dbReference type="AlphaFoldDB" id="A0A1X9SZJ5"/>
<organism evidence="1 2">
    <name type="scientific">Campylobacter vicugnae</name>
    <dbReference type="NCBI Taxonomy" id="1660076"/>
    <lineage>
        <taxon>Bacteria</taxon>
        <taxon>Pseudomonadati</taxon>
        <taxon>Campylobacterota</taxon>
        <taxon>Epsilonproteobacteria</taxon>
        <taxon>Campylobacterales</taxon>
        <taxon>Campylobacteraceae</taxon>
        <taxon>Campylobacter</taxon>
    </lineage>
</organism>
<dbReference type="Gene3D" id="1.10.1200.10">
    <property type="entry name" value="ACP-like"/>
    <property type="match status" value="1"/>
</dbReference>
<proteinExistence type="predicted"/>
<dbReference type="InterPro" id="IPR036736">
    <property type="entry name" value="ACP-like_sf"/>
</dbReference>
<name>A0A1X9SZJ5_9BACT</name>
<dbReference type="STRING" id="1660074.CVIC8964_0275"/>
<dbReference type="RefSeq" id="WP_086247033.1">
    <property type="nucleotide sequence ID" value="NZ_CP018791.1"/>
</dbReference>
<dbReference type="Proteomes" id="UP000194265">
    <property type="component" value="Chromosome"/>
</dbReference>
<dbReference type="EMBL" id="CP018791">
    <property type="protein sequence ID" value="ARR01712.1"/>
    <property type="molecule type" value="Genomic_DNA"/>
</dbReference>
<evidence type="ECO:0000313" key="1">
    <source>
        <dbReference type="EMBL" id="ARR01712.1"/>
    </source>
</evidence>
<reference evidence="1 2" key="1">
    <citation type="journal article" date="2017" name="Genome Biol. Evol.">
        <title>Comparative Genomic Analysis Identifies a Campylobacter Clade Deficient in Selenium Metabolism.</title>
        <authorList>
            <person name="Miller W.G."/>
            <person name="Yee E."/>
            <person name="Lopes B.S."/>
            <person name="Chapman M.H."/>
            <person name="Huynh S."/>
            <person name="Bono J.L."/>
            <person name="Parker C.T."/>
            <person name="Strachan N.J.C."/>
            <person name="Forbes K.J."/>
        </authorList>
    </citation>
    <scope>NUCLEOTIDE SEQUENCE [LARGE SCALE GENOMIC DNA]</scope>
    <source>
        <strain evidence="1 2">RM8964</strain>
    </source>
</reference>
<dbReference type="SUPFAM" id="SSF47336">
    <property type="entry name" value="ACP-like"/>
    <property type="match status" value="1"/>
</dbReference>